<dbReference type="PROSITE" id="PS50043">
    <property type="entry name" value="HTH_LUXR_2"/>
    <property type="match status" value="1"/>
</dbReference>
<dbReference type="PANTHER" id="PTHR44688">
    <property type="entry name" value="DNA-BINDING TRANSCRIPTIONAL ACTIVATOR DEVR_DOSR"/>
    <property type="match status" value="1"/>
</dbReference>
<dbReference type="SMART" id="SM00421">
    <property type="entry name" value="HTH_LUXR"/>
    <property type="match status" value="1"/>
</dbReference>
<dbReference type="InterPro" id="IPR000792">
    <property type="entry name" value="Tscrpt_reg_LuxR_C"/>
</dbReference>
<dbReference type="InterPro" id="IPR016032">
    <property type="entry name" value="Sig_transdc_resp-reg_C-effctor"/>
</dbReference>
<feature type="domain" description="HTH luxR-type" evidence="4">
    <location>
        <begin position="302"/>
        <end position="366"/>
    </location>
</feature>
<dbReference type="RefSeq" id="WP_354448000.1">
    <property type="nucleotide sequence ID" value="NZ_JBEPSH010000011.1"/>
</dbReference>
<dbReference type="EMBL" id="JBEPSH010000011">
    <property type="protein sequence ID" value="MET4579674.1"/>
    <property type="molecule type" value="Genomic_DNA"/>
</dbReference>
<dbReference type="SUPFAM" id="SSF46894">
    <property type="entry name" value="C-terminal effector domain of the bipartite response regulators"/>
    <property type="match status" value="1"/>
</dbReference>
<dbReference type="Proteomes" id="UP001549320">
    <property type="component" value="Unassembled WGS sequence"/>
</dbReference>
<keyword evidence="1" id="KW-0805">Transcription regulation</keyword>
<evidence type="ECO:0000313" key="5">
    <source>
        <dbReference type="EMBL" id="MET4579674.1"/>
    </source>
</evidence>
<keyword evidence="2 5" id="KW-0238">DNA-binding</keyword>
<comment type="caution">
    <text evidence="5">The sequence shown here is derived from an EMBL/GenBank/DDBJ whole genome shotgun (WGS) entry which is preliminary data.</text>
</comment>
<evidence type="ECO:0000313" key="6">
    <source>
        <dbReference type="Proteomes" id="UP001549320"/>
    </source>
</evidence>
<protein>
    <submittedName>
        <fullName evidence="5">DNA-binding CsgD family transcriptional regulator</fullName>
    </submittedName>
</protein>
<gene>
    <name evidence="5" type="ORF">ABIE13_004811</name>
</gene>
<dbReference type="PANTHER" id="PTHR44688:SF16">
    <property type="entry name" value="DNA-BINDING TRANSCRIPTIONAL ACTIVATOR DEVR_DOSR"/>
    <property type="match status" value="1"/>
</dbReference>
<accession>A0ABV2QF67</accession>
<sequence>MPASRSTRQAARHALARLHRMSSLEMGGVWLIEPMLAELAHVVRFDFGGLLYPSSDGAVAAYVQDGPLLDVVADSFEPHILQSERHVLGRSSHDLSGAVAHEYGPKLLRELIQVPLREFQRSDFFNVVARPGEGTEYLKLTLRTPQGAGVGTLFLFREATSPLFTPHDVANVARLEPHLARILQSGECDSDQSEIHGEGLLVVTPAGKPLWLSPETEALLAMAFGWRWRWRNGMGLPPALLELLRRLNTTEILEVPALELQTAQGWFSVRATRMAAADHTQSPEAVALHITRRVARGTRLLAALLALDLPQRQHELAWWLARGLSETQTAQRMGISIHTAVYHRRQLYNRLGVMDRQELLGKLGRA</sequence>
<keyword evidence="6" id="KW-1185">Reference proteome</keyword>
<evidence type="ECO:0000256" key="1">
    <source>
        <dbReference type="ARBA" id="ARBA00023015"/>
    </source>
</evidence>
<evidence type="ECO:0000259" key="4">
    <source>
        <dbReference type="PROSITE" id="PS50043"/>
    </source>
</evidence>
<name>A0ABV2QF67_9BURK</name>
<evidence type="ECO:0000256" key="2">
    <source>
        <dbReference type="ARBA" id="ARBA00023125"/>
    </source>
</evidence>
<dbReference type="GO" id="GO:0003677">
    <property type="term" value="F:DNA binding"/>
    <property type="evidence" value="ECO:0007669"/>
    <property type="project" value="UniProtKB-KW"/>
</dbReference>
<reference evidence="5 6" key="1">
    <citation type="submission" date="2024-06" db="EMBL/GenBank/DDBJ databases">
        <title>Sorghum-associated microbial communities from plants grown in Nebraska, USA.</title>
        <authorList>
            <person name="Schachtman D."/>
        </authorList>
    </citation>
    <scope>NUCLEOTIDE SEQUENCE [LARGE SCALE GENOMIC DNA]</scope>
    <source>
        <strain evidence="5 6">2709</strain>
    </source>
</reference>
<evidence type="ECO:0000256" key="3">
    <source>
        <dbReference type="ARBA" id="ARBA00023163"/>
    </source>
</evidence>
<organism evidence="5 6">
    <name type="scientific">Ottowia thiooxydans</name>
    <dbReference type="NCBI Taxonomy" id="219182"/>
    <lineage>
        <taxon>Bacteria</taxon>
        <taxon>Pseudomonadati</taxon>
        <taxon>Pseudomonadota</taxon>
        <taxon>Betaproteobacteria</taxon>
        <taxon>Burkholderiales</taxon>
        <taxon>Comamonadaceae</taxon>
        <taxon>Ottowia</taxon>
    </lineage>
</organism>
<dbReference type="Gene3D" id="1.10.10.10">
    <property type="entry name" value="Winged helix-like DNA-binding domain superfamily/Winged helix DNA-binding domain"/>
    <property type="match status" value="1"/>
</dbReference>
<dbReference type="CDD" id="cd06170">
    <property type="entry name" value="LuxR_C_like"/>
    <property type="match status" value="1"/>
</dbReference>
<dbReference type="InterPro" id="IPR036388">
    <property type="entry name" value="WH-like_DNA-bd_sf"/>
</dbReference>
<dbReference type="Pfam" id="PF00196">
    <property type="entry name" value="GerE"/>
    <property type="match status" value="1"/>
</dbReference>
<keyword evidence="3" id="KW-0804">Transcription</keyword>
<proteinExistence type="predicted"/>